<keyword evidence="1" id="KW-0812">Transmembrane</keyword>
<sequence length="65" mass="7310">MLTLCQGSFLFRHIHGRSRQYAQGFKGTVVGSSAFILLMGFWWCAGFGLLGIFAVGIWRSLQRAR</sequence>
<keyword evidence="1" id="KW-1133">Transmembrane helix</keyword>
<dbReference type="EMBL" id="MT679726">
    <property type="protein sequence ID" value="QOL79284.1"/>
    <property type="molecule type" value="Genomic_DNA"/>
</dbReference>
<reference evidence="2" key="1">
    <citation type="journal article" date="2021" name="J. Phycol.">
        <title>Identification of genomic differences between the sexes and sex-specific molecular markers in Monostroma angicava (Ulvophyceae).</title>
        <authorList>
            <person name="Horinouchi Y."/>
            <person name="Togashi T."/>
        </authorList>
    </citation>
    <scope>NUCLEOTIDE SEQUENCE</scope>
    <source>
        <strain evidence="2">MA060316B-mg</strain>
    </source>
</reference>
<evidence type="ECO:0000256" key="1">
    <source>
        <dbReference type="SAM" id="Phobius"/>
    </source>
</evidence>
<protein>
    <submittedName>
        <fullName evidence="2">Uncharacterized protein</fullName>
    </submittedName>
</protein>
<proteinExistence type="predicted"/>
<name>A0A7U3NAG3_9CHLO</name>
<keyword evidence="1" id="KW-0472">Membrane</keyword>
<feature type="transmembrane region" description="Helical" evidence="1">
    <location>
        <begin position="34"/>
        <end position="58"/>
    </location>
</feature>
<dbReference type="AlphaFoldDB" id="A0A7U3NAG3"/>
<organism evidence="2">
    <name type="scientific">Monostroma angicava</name>
    <dbReference type="NCBI Taxonomy" id="189348"/>
    <lineage>
        <taxon>Eukaryota</taxon>
        <taxon>Viridiplantae</taxon>
        <taxon>Chlorophyta</taxon>
        <taxon>core chlorophytes</taxon>
        <taxon>Ulvophyceae</taxon>
        <taxon>OUU clade</taxon>
        <taxon>Ulvales</taxon>
        <taxon>Monostromataceae</taxon>
        <taxon>Monostroma</taxon>
    </lineage>
</organism>
<evidence type="ECO:0000313" key="2">
    <source>
        <dbReference type="EMBL" id="QOL79284.1"/>
    </source>
</evidence>
<accession>A0A7U3NAG3</accession>